<reference evidence="1 3" key="1">
    <citation type="journal article" date="2017" name="Nature">
        <title>The sunflower genome provides insights into oil metabolism, flowering and Asterid evolution.</title>
        <authorList>
            <person name="Badouin H."/>
            <person name="Gouzy J."/>
            <person name="Grassa C.J."/>
            <person name="Murat F."/>
            <person name="Staton S.E."/>
            <person name="Cottret L."/>
            <person name="Lelandais-Briere C."/>
            <person name="Owens G.L."/>
            <person name="Carrere S."/>
            <person name="Mayjonade B."/>
            <person name="Legrand L."/>
            <person name="Gill N."/>
            <person name="Kane N.C."/>
            <person name="Bowers J.E."/>
            <person name="Hubner S."/>
            <person name="Bellec A."/>
            <person name="Berard A."/>
            <person name="Berges H."/>
            <person name="Blanchet N."/>
            <person name="Boniface M.C."/>
            <person name="Brunel D."/>
            <person name="Catrice O."/>
            <person name="Chaidir N."/>
            <person name="Claudel C."/>
            <person name="Donnadieu C."/>
            <person name="Faraut T."/>
            <person name="Fievet G."/>
            <person name="Helmstetter N."/>
            <person name="King M."/>
            <person name="Knapp S.J."/>
            <person name="Lai Z."/>
            <person name="Le Paslier M.C."/>
            <person name="Lippi Y."/>
            <person name="Lorenzon L."/>
            <person name="Mandel J.R."/>
            <person name="Marage G."/>
            <person name="Marchand G."/>
            <person name="Marquand E."/>
            <person name="Bret-Mestries E."/>
            <person name="Morien E."/>
            <person name="Nambeesan S."/>
            <person name="Nguyen T."/>
            <person name="Pegot-Espagnet P."/>
            <person name="Pouilly N."/>
            <person name="Raftis F."/>
            <person name="Sallet E."/>
            <person name="Schiex T."/>
            <person name="Thomas J."/>
            <person name="Vandecasteele C."/>
            <person name="Vares D."/>
            <person name="Vear F."/>
            <person name="Vautrin S."/>
            <person name="Crespi M."/>
            <person name="Mangin B."/>
            <person name="Burke J.M."/>
            <person name="Salse J."/>
            <person name="Munos S."/>
            <person name="Vincourt P."/>
            <person name="Rieseberg L.H."/>
            <person name="Langlade N.B."/>
        </authorList>
    </citation>
    <scope>NUCLEOTIDE SEQUENCE [LARGE SCALE GENOMIC DNA]</scope>
    <source>
        <strain evidence="3">cv. SF193</strain>
        <tissue evidence="1">Leaves</tissue>
    </source>
</reference>
<dbReference type="PANTHER" id="PTHR31549">
    <property type="entry name" value="PROTEIN, PUTATIVE (DUF247)-RELATED-RELATED"/>
    <property type="match status" value="1"/>
</dbReference>
<dbReference type="PANTHER" id="PTHR31549:SF149">
    <property type="entry name" value="ISOPRENOID SYNTHASE DOMAIN-CONTAINING PROTEIN"/>
    <property type="match status" value="1"/>
</dbReference>
<dbReference type="InterPro" id="IPR004158">
    <property type="entry name" value="DUF247_pln"/>
</dbReference>
<dbReference type="AlphaFoldDB" id="A0A251SQ76"/>
<dbReference type="EMBL" id="MNCJ02000328">
    <property type="protein sequence ID" value="KAF5772138.1"/>
    <property type="molecule type" value="Genomic_DNA"/>
</dbReference>
<reference evidence="1" key="3">
    <citation type="submission" date="2020-06" db="EMBL/GenBank/DDBJ databases">
        <title>Helianthus annuus Genome sequencing and assembly Release 2.</title>
        <authorList>
            <person name="Gouzy J."/>
            <person name="Langlade N."/>
            <person name="Munos S."/>
        </authorList>
    </citation>
    <scope>NUCLEOTIDE SEQUENCE</scope>
    <source>
        <tissue evidence="1">Leaves</tissue>
    </source>
</reference>
<dbReference type="InParanoid" id="A0A251SQ76"/>
<reference evidence="2" key="2">
    <citation type="submission" date="2017-02" db="EMBL/GenBank/DDBJ databases">
        <title>Sunflower complete genome.</title>
        <authorList>
            <person name="Langlade N."/>
            <person name="Munos S."/>
        </authorList>
    </citation>
    <scope>NUCLEOTIDE SEQUENCE [LARGE SCALE GENOMIC DNA]</scope>
    <source>
        <tissue evidence="2">Leaves</tissue>
    </source>
</reference>
<protein>
    <submittedName>
        <fullName evidence="2">Uncharacterized protein</fullName>
    </submittedName>
</protein>
<evidence type="ECO:0000313" key="2">
    <source>
        <dbReference type="EMBL" id="OTG00672.1"/>
    </source>
</evidence>
<accession>A0A251SQ76</accession>
<keyword evidence="3" id="KW-1185">Reference proteome</keyword>
<proteinExistence type="predicted"/>
<evidence type="ECO:0000313" key="3">
    <source>
        <dbReference type="Proteomes" id="UP000215914"/>
    </source>
</evidence>
<sequence>MPISSDMIIDSITNATPPLSTTRIPRVPEMVKEIHDCQKYYVPKVVSIGPYHFGTPKLEYFEKLKPIYTMKLVAGNREILRRLYEKLGEPGMVRDLRSFYEENSTTTFNDEVFTKMMLLDSCFILYYNQCIHDGKPEDCPELKGHQVVFVHQDLFMLKNQIPFKVLNLVISLMGDGRFDKINSFIYGNILAPR</sequence>
<dbReference type="Pfam" id="PF03140">
    <property type="entry name" value="DUF247"/>
    <property type="match status" value="1"/>
</dbReference>
<gene>
    <name evidence="2" type="ORF">HannXRQ_Chr13g0393671</name>
    <name evidence="1" type="ORF">HanXRQr2_Chr13g0573301</name>
</gene>
<evidence type="ECO:0000313" key="1">
    <source>
        <dbReference type="EMBL" id="KAF5772138.1"/>
    </source>
</evidence>
<dbReference type="Proteomes" id="UP000215914">
    <property type="component" value="Chromosome 13"/>
</dbReference>
<dbReference type="EMBL" id="CM007902">
    <property type="protein sequence ID" value="OTG00672.1"/>
    <property type="molecule type" value="Genomic_DNA"/>
</dbReference>
<name>A0A251SQ76_HELAN</name>
<dbReference type="Gramene" id="mRNA:HanXRQr2_Chr13g0573301">
    <property type="protein sequence ID" value="CDS:HanXRQr2_Chr13g0573301.1"/>
    <property type="gene ID" value="HanXRQr2_Chr13g0573301"/>
</dbReference>
<dbReference type="OMA" id="NRELAWM"/>
<organism evidence="2 3">
    <name type="scientific">Helianthus annuus</name>
    <name type="common">Common sunflower</name>
    <dbReference type="NCBI Taxonomy" id="4232"/>
    <lineage>
        <taxon>Eukaryota</taxon>
        <taxon>Viridiplantae</taxon>
        <taxon>Streptophyta</taxon>
        <taxon>Embryophyta</taxon>
        <taxon>Tracheophyta</taxon>
        <taxon>Spermatophyta</taxon>
        <taxon>Magnoliopsida</taxon>
        <taxon>eudicotyledons</taxon>
        <taxon>Gunneridae</taxon>
        <taxon>Pentapetalae</taxon>
        <taxon>asterids</taxon>
        <taxon>campanulids</taxon>
        <taxon>Asterales</taxon>
        <taxon>Asteraceae</taxon>
        <taxon>Asteroideae</taxon>
        <taxon>Heliantheae alliance</taxon>
        <taxon>Heliantheae</taxon>
        <taxon>Helianthus</taxon>
    </lineage>
</organism>